<organism evidence="1 2">
    <name type="scientific">Modicisalibacter zincidurans</name>
    <dbReference type="NCBI Taxonomy" id="1178777"/>
    <lineage>
        <taxon>Bacteria</taxon>
        <taxon>Pseudomonadati</taxon>
        <taxon>Pseudomonadota</taxon>
        <taxon>Gammaproteobacteria</taxon>
        <taxon>Oceanospirillales</taxon>
        <taxon>Halomonadaceae</taxon>
        <taxon>Modicisalibacter</taxon>
    </lineage>
</organism>
<proteinExistence type="predicted"/>
<dbReference type="Gene3D" id="3.10.129.10">
    <property type="entry name" value="Hotdog Thioesterase"/>
    <property type="match status" value="1"/>
</dbReference>
<sequence>MTYASPPDIALALPRPIAEYVPHAAGMCLLDTLIAADEHGLTARLAPRADDLFAEAAGAPAAGMPAQGIPGWVGIEWLAQAVAAWAGWQAAQRGESSAMGVLVGSRHYTSCRPHFSIGVTFEVRIGCDCVAANGLGQFSGEILAVDTPGAAPLAEGRLTIYQPPQDAAHDP</sequence>
<dbReference type="Pfam" id="PF22817">
    <property type="entry name" value="ApeP-like"/>
    <property type="match status" value="1"/>
</dbReference>
<dbReference type="Proteomes" id="UP001500074">
    <property type="component" value="Unassembled WGS sequence"/>
</dbReference>
<dbReference type="RefSeq" id="WP_035575107.1">
    <property type="nucleotide sequence ID" value="NZ_BAABKI010000020.1"/>
</dbReference>
<name>A0ABP9RE09_9GAMM</name>
<dbReference type="SUPFAM" id="SSF54637">
    <property type="entry name" value="Thioesterase/thiol ester dehydrase-isomerase"/>
    <property type="match status" value="1"/>
</dbReference>
<reference evidence="2" key="1">
    <citation type="journal article" date="2019" name="Int. J. Syst. Evol. Microbiol.">
        <title>The Global Catalogue of Microorganisms (GCM) 10K type strain sequencing project: providing services to taxonomists for standard genome sequencing and annotation.</title>
        <authorList>
            <consortium name="The Broad Institute Genomics Platform"/>
            <consortium name="The Broad Institute Genome Sequencing Center for Infectious Disease"/>
            <person name="Wu L."/>
            <person name="Ma J."/>
        </authorList>
    </citation>
    <scope>NUCLEOTIDE SEQUENCE [LARGE SCALE GENOMIC DNA]</scope>
    <source>
        <strain evidence="2">JCM 18472</strain>
    </source>
</reference>
<comment type="caution">
    <text evidence="1">The sequence shown here is derived from an EMBL/GenBank/DDBJ whole genome shotgun (WGS) entry which is preliminary data.</text>
</comment>
<gene>
    <name evidence="1" type="ORF">GCM10023342_20560</name>
</gene>
<dbReference type="InterPro" id="IPR029069">
    <property type="entry name" value="HotDog_dom_sf"/>
</dbReference>
<dbReference type="EMBL" id="BAABKI010000020">
    <property type="protein sequence ID" value="GAA5175998.1"/>
    <property type="molecule type" value="Genomic_DNA"/>
</dbReference>
<evidence type="ECO:0000313" key="2">
    <source>
        <dbReference type="Proteomes" id="UP001500074"/>
    </source>
</evidence>
<protein>
    <submittedName>
        <fullName evidence="1">Hotdog family protein</fullName>
    </submittedName>
</protein>
<keyword evidence="2" id="KW-1185">Reference proteome</keyword>
<dbReference type="InterPro" id="IPR016776">
    <property type="entry name" value="ApeP-like_dehydratase"/>
</dbReference>
<evidence type="ECO:0000313" key="1">
    <source>
        <dbReference type="EMBL" id="GAA5175998.1"/>
    </source>
</evidence>
<accession>A0ABP9RE09</accession>